<evidence type="ECO:0000256" key="6">
    <source>
        <dbReference type="ARBA" id="ARBA00022777"/>
    </source>
</evidence>
<dbReference type="AlphaFoldDB" id="A0A7W6LLC4"/>
<comment type="caution">
    <text evidence="11">The sequence shown here is derived from an EMBL/GenBank/DDBJ whole genome shotgun (WGS) entry which is preliminary data.</text>
</comment>
<evidence type="ECO:0000256" key="5">
    <source>
        <dbReference type="ARBA" id="ARBA00022741"/>
    </source>
</evidence>
<keyword evidence="7 10" id="KW-0067">ATP-binding</keyword>
<name>A0A7W6LLC4_9HYPH</name>
<evidence type="ECO:0000256" key="9">
    <source>
        <dbReference type="ARBA" id="ARBA00048090"/>
    </source>
</evidence>
<evidence type="ECO:0000256" key="3">
    <source>
        <dbReference type="ARBA" id="ARBA00012054"/>
    </source>
</evidence>
<dbReference type="EMBL" id="JACIEC010000006">
    <property type="protein sequence ID" value="MBB4145211.1"/>
    <property type="molecule type" value="Genomic_DNA"/>
</dbReference>
<evidence type="ECO:0000256" key="2">
    <source>
        <dbReference type="ARBA" id="ARBA00008420"/>
    </source>
</evidence>
<dbReference type="GO" id="GO:0005524">
    <property type="term" value="F:ATP binding"/>
    <property type="evidence" value="ECO:0007669"/>
    <property type="project" value="UniProtKB-KW"/>
</dbReference>
<keyword evidence="8" id="KW-0311">Gluconate utilization</keyword>
<evidence type="ECO:0000313" key="11">
    <source>
        <dbReference type="EMBL" id="MBB4145211.1"/>
    </source>
</evidence>
<organism evidence="11 12">
    <name type="scientific">Rhizobium rhizoryzae</name>
    <dbReference type="NCBI Taxonomy" id="451876"/>
    <lineage>
        <taxon>Bacteria</taxon>
        <taxon>Pseudomonadati</taxon>
        <taxon>Pseudomonadota</taxon>
        <taxon>Alphaproteobacteria</taxon>
        <taxon>Hyphomicrobiales</taxon>
        <taxon>Rhizobiaceae</taxon>
        <taxon>Rhizobium/Agrobacterium group</taxon>
        <taxon>Rhizobium</taxon>
    </lineage>
</organism>
<dbReference type="Pfam" id="PF13238">
    <property type="entry name" value="AAA_18"/>
    <property type="match status" value="1"/>
</dbReference>
<dbReference type="NCBIfam" id="TIGR01313">
    <property type="entry name" value="therm_gnt_kin"/>
    <property type="match status" value="1"/>
</dbReference>
<dbReference type="GO" id="GO:0019521">
    <property type="term" value="P:D-gluconate metabolic process"/>
    <property type="evidence" value="ECO:0007669"/>
    <property type="project" value="UniProtKB-KW"/>
</dbReference>
<evidence type="ECO:0000256" key="7">
    <source>
        <dbReference type="ARBA" id="ARBA00022840"/>
    </source>
</evidence>
<dbReference type="Gene3D" id="3.40.50.300">
    <property type="entry name" value="P-loop containing nucleotide triphosphate hydrolases"/>
    <property type="match status" value="1"/>
</dbReference>
<evidence type="ECO:0000256" key="4">
    <source>
        <dbReference type="ARBA" id="ARBA00022679"/>
    </source>
</evidence>
<evidence type="ECO:0000313" key="12">
    <source>
        <dbReference type="Proteomes" id="UP000519897"/>
    </source>
</evidence>
<dbReference type="CDD" id="cd02021">
    <property type="entry name" value="GntK"/>
    <property type="match status" value="1"/>
</dbReference>
<keyword evidence="4 10" id="KW-0808">Transferase</keyword>
<comment type="pathway">
    <text evidence="1">Carbohydrate acid metabolism.</text>
</comment>
<gene>
    <name evidence="11" type="ORF">GGQ72_003774</name>
</gene>
<evidence type="ECO:0000256" key="1">
    <source>
        <dbReference type="ARBA" id="ARBA00004761"/>
    </source>
</evidence>
<accession>A0A7W6LLC4</accession>
<dbReference type="FunFam" id="3.40.50.300:FF:000522">
    <property type="entry name" value="Gluconokinase"/>
    <property type="match status" value="1"/>
</dbReference>
<dbReference type="PANTHER" id="PTHR43442:SF3">
    <property type="entry name" value="GLUCONOKINASE-RELATED"/>
    <property type="match status" value="1"/>
</dbReference>
<comment type="catalytic activity">
    <reaction evidence="9 10">
        <text>D-gluconate + ATP = 6-phospho-D-gluconate + ADP + H(+)</text>
        <dbReference type="Rhea" id="RHEA:19433"/>
        <dbReference type="ChEBI" id="CHEBI:15378"/>
        <dbReference type="ChEBI" id="CHEBI:18391"/>
        <dbReference type="ChEBI" id="CHEBI:30616"/>
        <dbReference type="ChEBI" id="CHEBI:58759"/>
        <dbReference type="ChEBI" id="CHEBI:456216"/>
        <dbReference type="EC" id="2.7.1.12"/>
    </reaction>
</comment>
<evidence type="ECO:0000256" key="10">
    <source>
        <dbReference type="RuleBase" id="RU363066"/>
    </source>
</evidence>
<dbReference type="InterPro" id="IPR006001">
    <property type="entry name" value="Therm_gnt_kin"/>
</dbReference>
<dbReference type="GO" id="GO:0046316">
    <property type="term" value="F:gluconokinase activity"/>
    <property type="evidence" value="ECO:0007669"/>
    <property type="project" value="UniProtKB-EC"/>
</dbReference>
<dbReference type="PANTHER" id="PTHR43442">
    <property type="entry name" value="GLUCONOKINASE-RELATED"/>
    <property type="match status" value="1"/>
</dbReference>
<keyword evidence="5 10" id="KW-0547">Nucleotide-binding</keyword>
<dbReference type="Proteomes" id="UP000519897">
    <property type="component" value="Unassembled WGS sequence"/>
</dbReference>
<sequence>MADIQKFVIMGVSGSGKSSVGAALSEKTGAPYVDGDDLHPKSNIEKMSAGIPLTDEDRWPWLAAVGERLGSHEGKIFIGCSALKHSYRDLIREKAGEPVLFIHLTGAKEVIAERMKHRPGHFMPTSLLDNQFATLEPPGEGELSVGADIGQPLDEVVRDILNKIGRN</sequence>
<comment type="similarity">
    <text evidence="2 10">Belongs to the gluconokinase GntK/GntV family.</text>
</comment>
<dbReference type="GO" id="GO:0005737">
    <property type="term" value="C:cytoplasm"/>
    <property type="evidence" value="ECO:0007669"/>
    <property type="project" value="TreeGrafter"/>
</dbReference>
<dbReference type="RefSeq" id="WP_246251370.1">
    <property type="nucleotide sequence ID" value="NZ_CP049249.1"/>
</dbReference>
<reference evidence="11 12" key="1">
    <citation type="submission" date="2020-08" db="EMBL/GenBank/DDBJ databases">
        <title>Genomic Encyclopedia of Type Strains, Phase IV (KMG-IV): sequencing the most valuable type-strain genomes for metagenomic binning, comparative biology and taxonomic classification.</title>
        <authorList>
            <person name="Goeker M."/>
        </authorList>
    </citation>
    <scope>NUCLEOTIDE SEQUENCE [LARGE SCALE GENOMIC DNA]</scope>
    <source>
        <strain evidence="11 12">DSM 29514</strain>
    </source>
</reference>
<keyword evidence="6 10" id="KW-0418">Kinase</keyword>
<dbReference type="EC" id="2.7.1.12" evidence="3 10"/>
<dbReference type="SUPFAM" id="SSF52540">
    <property type="entry name" value="P-loop containing nucleoside triphosphate hydrolases"/>
    <property type="match status" value="1"/>
</dbReference>
<protein>
    <recommendedName>
        <fullName evidence="3 10">Gluconokinase</fullName>
        <ecNumber evidence="3 10">2.7.1.12</ecNumber>
    </recommendedName>
</protein>
<dbReference type="InterPro" id="IPR027417">
    <property type="entry name" value="P-loop_NTPase"/>
</dbReference>
<evidence type="ECO:0000256" key="8">
    <source>
        <dbReference type="ARBA" id="ARBA00023064"/>
    </source>
</evidence>
<proteinExistence type="inferred from homology"/>
<keyword evidence="12" id="KW-1185">Reference proteome</keyword>